<dbReference type="GO" id="GO:0044208">
    <property type="term" value="P:'de novo' AMP biosynthetic process"/>
    <property type="evidence" value="ECO:0007669"/>
    <property type="project" value="UniProtKB-UniPathway"/>
</dbReference>
<dbReference type="Pfam" id="PF00206">
    <property type="entry name" value="Lyase_1"/>
    <property type="match status" value="1"/>
</dbReference>
<evidence type="ECO:0000313" key="15">
    <source>
        <dbReference type="Proteomes" id="UP000193240"/>
    </source>
</evidence>
<proteinExistence type="inferred from homology"/>
<evidence type="ECO:0000313" key="14">
    <source>
        <dbReference type="EMBL" id="OSS50701.1"/>
    </source>
</evidence>
<gene>
    <name evidence="14" type="ORF">B5807_04699</name>
</gene>
<evidence type="ECO:0000256" key="9">
    <source>
        <dbReference type="ARBA" id="ARBA00023239"/>
    </source>
</evidence>
<dbReference type="CDD" id="cd03302">
    <property type="entry name" value="Adenylsuccinate_lyase_2"/>
    <property type="match status" value="1"/>
</dbReference>
<dbReference type="GO" id="GO:0005829">
    <property type="term" value="C:cytosol"/>
    <property type="evidence" value="ECO:0007669"/>
    <property type="project" value="TreeGrafter"/>
</dbReference>
<dbReference type="InterPro" id="IPR004769">
    <property type="entry name" value="Pur_lyase"/>
</dbReference>
<comment type="pathway">
    <text evidence="2 12">Purine metabolism; IMP biosynthesis via de novo pathway; 5-amino-1-(5-phospho-D-ribosyl)imidazole-4-carboxamide from 5-amino-1-(5-phospho-D-ribosyl)imidazole-4-carboxylate: step 2/2.</text>
</comment>
<evidence type="ECO:0000256" key="7">
    <source>
        <dbReference type="ARBA" id="ARBA00017058"/>
    </source>
</evidence>
<dbReference type="Gene3D" id="1.10.275.60">
    <property type="match status" value="1"/>
</dbReference>
<dbReference type="FunCoup" id="A0A1Y2M3T2">
    <property type="interactions" value="698"/>
</dbReference>
<dbReference type="SUPFAM" id="SSF48557">
    <property type="entry name" value="L-aspartase-like"/>
    <property type="match status" value="1"/>
</dbReference>
<dbReference type="Gene3D" id="1.10.40.30">
    <property type="entry name" value="Fumarase/aspartase (C-terminal domain)"/>
    <property type="match status" value="1"/>
</dbReference>
<accession>A0A1Y2M3T2</accession>
<comment type="similarity">
    <text evidence="4 12">Belongs to the lyase 1 family. Adenylosuccinate lyase subfamily.</text>
</comment>
<comment type="pathway">
    <text evidence="3 12">Purine metabolism; AMP biosynthesis via de novo pathway; AMP from IMP: step 2/2.</text>
</comment>
<dbReference type="GO" id="GO:0004018">
    <property type="term" value="F:N6-(1,2-dicarboxyethyl)AMP AMP-lyase (fumarate-forming) activity"/>
    <property type="evidence" value="ECO:0007669"/>
    <property type="project" value="InterPro"/>
</dbReference>
<evidence type="ECO:0000256" key="8">
    <source>
        <dbReference type="ARBA" id="ARBA00022755"/>
    </source>
</evidence>
<name>A0A1Y2M3T2_EPING</name>
<evidence type="ECO:0000256" key="6">
    <source>
        <dbReference type="ARBA" id="ARBA00012339"/>
    </source>
</evidence>
<keyword evidence="8 12" id="KW-0658">Purine biosynthesis</keyword>
<dbReference type="PANTHER" id="PTHR43172">
    <property type="entry name" value="ADENYLOSUCCINATE LYASE"/>
    <property type="match status" value="1"/>
</dbReference>
<dbReference type="NCBIfam" id="TIGR00928">
    <property type="entry name" value="purB"/>
    <property type="match status" value="1"/>
</dbReference>
<dbReference type="AlphaFoldDB" id="A0A1Y2M3T2"/>
<evidence type="ECO:0000256" key="3">
    <source>
        <dbReference type="ARBA" id="ARBA00004734"/>
    </source>
</evidence>
<keyword evidence="9 12" id="KW-0456">Lyase</keyword>
<dbReference type="FunFam" id="1.10.275.60:FF:000001">
    <property type="entry name" value="Adenylosuccinate lyase"/>
    <property type="match status" value="1"/>
</dbReference>
<dbReference type="InterPro" id="IPR022761">
    <property type="entry name" value="Fumarate_lyase_N"/>
</dbReference>
<evidence type="ECO:0000256" key="1">
    <source>
        <dbReference type="ARBA" id="ARBA00000598"/>
    </source>
</evidence>
<dbReference type="Pfam" id="PF10397">
    <property type="entry name" value="ADSL_C"/>
    <property type="match status" value="1"/>
</dbReference>
<evidence type="ECO:0000256" key="12">
    <source>
        <dbReference type="RuleBase" id="RU361172"/>
    </source>
</evidence>
<dbReference type="OrthoDB" id="406045at2759"/>
<dbReference type="SMART" id="SM00998">
    <property type="entry name" value="ADSL_C"/>
    <property type="match status" value="1"/>
</dbReference>
<dbReference type="EC" id="4.3.2.2" evidence="6 12"/>
<dbReference type="EMBL" id="KZ107841">
    <property type="protein sequence ID" value="OSS50701.1"/>
    <property type="molecule type" value="Genomic_DNA"/>
</dbReference>
<dbReference type="PANTHER" id="PTHR43172:SF1">
    <property type="entry name" value="ADENYLOSUCCINATE LYASE"/>
    <property type="match status" value="1"/>
</dbReference>
<evidence type="ECO:0000256" key="5">
    <source>
        <dbReference type="ARBA" id="ARBA00011668"/>
    </source>
</evidence>
<comment type="subunit">
    <text evidence="5">Homotetramer. Residues from neighboring subunits contribute catalytic and substrate-binding residues to each active site.</text>
</comment>
<dbReference type="PRINTS" id="PR00149">
    <property type="entry name" value="FUMRATELYASE"/>
</dbReference>
<dbReference type="Proteomes" id="UP000193240">
    <property type="component" value="Unassembled WGS sequence"/>
</dbReference>
<sequence>MSVPSIPNTEPKLAYDQDAALDLQRQIGKMAQQIGNSVFDTYQTSLTGRYCSKEMSQLFSQRSRHSTWRSLWLYLAESEKELGIETVTEEALQQMRDHLVVSDSDFEVARVEEKRRRHDVMAHVHAFGEVAPKAAGIIHYGATSCYVTDNAELILMRDAMNLLLPKLAKVIDNLSKFAMQWKDEPTLAYTHLQPAQLITVGKRAAQWAQDLLMDLESIQHVKEELLFRGAQGTTGTQASFLEIFNGDSQKCDQLNDKLCQKAGFKGCYSVSTQTYTRKVDQLIANAVAGLGASAQKITGDIRHLAAWKELEEPFEKDQIGSSAMAYKRNPMRSERVYALSRELMSKPASFANTLSDQWMERTLDDSAIRRIDIPEMFLLADAILLSLDNVTSGLVVYPKRVNARVQEELPFMITESIIMKLVAQGRSRQDAHEEIRVLSHQAGYNVKNEGGHNDLVDRIRKTEFFQPIWAELDNMLDAKLYTGRSAEIVEKFCGKGGVVEKALQPYSEYISKAGVAELSV</sequence>
<evidence type="ECO:0000256" key="2">
    <source>
        <dbReference type="ARBA" id="ARBA00004706"/>
    </source>
</evidence>
<dbReference type="Gene3D" id="1.20.200.10">
    <property type="entry name" value="Fumarase/aspartase (Central domain)"/>
    <property type="match status" value="1"/>
</dbReference>
<dbReference type="STRING" id="105696.A0A1Y2M3T2"/>
<evidence type="ECO:0000256" key="10">
    <source>
        <dbReference type="ARBA" id="ARBA00030717"/>
    </source>
</evidence>
<evidence type="ECO:0000259" key="13">
    <source>
        <dbReference type="SMART" id="SM00998"/>
    </source>
</evidence>
<evidence type="ECO:0000256" key="4">
    <source>
        <dbReference type="ARBA" id="ARBA00008273"/>
    </source>
</evidence>
<comment type="catalytic activity">
    <reaction evidence="1 12">
        <text>(2S)-2-[5-amino-1-(5-phospho-beta-D-ribosyl)imidazole-4-carboxamido]succinate = 5-amino-1-(5-phospho-beta-D-ribosyl)imidazole-4-carboxamide + fumarate</text>
        <dbReference type="Rhea" id="RHEA:23920"/>
        <dbReference type="ChEBI" id="CHEBI:29806"/>
        <dbReference type="ChEBI" id="CHEBI:58443"/>
        <dbReference type="ChEBI" id="CHEBI:58475"/>
        <dbReference type="EC" id="4.3.2.2"/>
    </reaction>
</comment>
<dbReference type="PROSITE" id="PS00163">
    <property type="entry name" value="FUMARATE_LYASES"/>
    <property type="match status" value="1"/>
</dbReference>
<dbReference type="UniPathway" id="UPA00075">
    <property type="reaction ID" value="UER00336"/>
</dbReference>
<dbReference type="InterPro" id="IPR008948">
    <property type="entry name" value="L-Aspartase-like"/>
</dbReference>
<dbReference type="InterPro" id="IPR000362">
    <property type="entry name" value="Fumarate_lyase_fam"/>
</dbReference>
<dbReference type="GO" id="GO:0006189">
    <property type="term" value="P:'de novo' IMP biosynthetic process"/>
    <property type="evidence" value="ECO:0007669"/>
    <property type="project" value="UniProtKB-UniPathway"/>
</dbReference>
<dbReference type="InterPro" id="IPR019468">
    <property type="entry name" value="AdenyloSucc_lyase_C"/>
</dbReference>
<dbReference type="InParanoid" id="A0A1Y2M3T2"/>
<dbReference type="GO" id="GO:0070626">
    <property type="term" value="F:(S)-2-(5-amino-1-(5-phospho-D-ribosyl)imidazole-4-carboxamido) succinate lyase (fumarate-forming) activity"/>
    <property type="evidence" value="ECO:0007669"/>
    <property type="project" value="TreeGrafter"/>
</dbReference>
<dbReference type="UniPathway" id="UPA00074">
    <property type="reaction ID" value="UER00132"/>
</dbReference>
<evidence type="ECO:0000256" key="11">
    <source>
        <dbReference type="ARBA" id="ARBA00047513"/>
    </source>
</evidence>
<dbReference type="InterPro" id="IPR020557">
    <property type="entry name" value="Fumarate_lyase_CS"/>
</dbReference>
<reference evidence="14 15" key="1">
    <citation type="journal article" date="2017" name="Genome Announc.">
        <title>Genome sequence of the saprophytic ascomycete Epicoccum nigrum ICMP 19927 strain isolated from New Zealand.</title>
        <authorList>
            <person name="Fokin M."/>
            <person name="Fleetwood D."/>
            <person name="Weir B.S."/>
            <person name="Villas-Boas S.G."/>
        </authorList>
    </citation>
    <scope>NUCLEOTIDE SEQUENCE [LARGE SCALE GENOMIC DNA]</scope>
    <source>
        <strain evidence="14 15">ICMP 19927</strain>
    </source>
</reference>
<feature type="domain" description="Adenylosuccinate lyase C-terminal" evidence="13">
    <location>
        <begin position="409"/>
        <end position="493"/>
    </location>
</feature>
<dbReference type="OMA" id="VQENAMK"/>
<comment type="catalytic activity">
    <reaction evidence="11 12">
        <text>N(6)-(1,2-dicarboxyethyl)-AMP = fumarate + AMP</text>
        <dbReference type="Rhea" id="RHEA:16853"/>
        <dbReference type="ChEBI" id="CHEBI:29806"/>
        <dbReference type="ChEBI" id="CHEBI:57567"/>
        <dbReference type="ChEBI" id="CHEBI:456215"/>
        <dbReference type="EC" id="4.3.2.2"/>
    </reaction>
</comment>
<organism evidence="14 15">
    <name type="scientific">Epicoccum nigrum</name>
    <name type="common">Soil fungus</name>
    <name type="synonym">Epicoccum purpurascens</name>
    <dbReference type="NCBI Taxonomy" id="105696"/>
    <lineage>
        <taxon>Eukaryota</taxon>
        <taxon>Fungi</taxon>
        <taxon>Dikarya</taxon>
        <taxon>Ascomycota</taxon>
        <taxon>Pezizomycotina</taxon>
        <taxon>Dothideomycetes</taxon>
        <taxon>Pleosporomycetidae</taxon>
        <taxon>Pleosporales</taxon>
        <taxon>Pleosporineae</taxon>
        <taxon>Didymellaceae</taxon>
        <taxon>Epicoccum</taxon>
    </lineage>
</organism>
<dbReference type="FunFam" id="1.10.40.30:FF:000005">
    <property type="entry name" value="Adenylosuccinate lyase"/>
    <property type="match status" value="1"/>
</dbReference>
<keyword evidence="15" id="KW-1185">Reference proteome</keyword>
<protein>
    <recommendedName>
        <fullName evidence="7 12">Adenylosuccinate lyase</fullName>
        <shortName evidence="12">ASL</shortName>
        <ecNumber evidence="6 12">4.3.2.2</ecNumber>
    </recommendedName>
    <alternativeName>
        <fullName evidence="10 12">Adenylosuccinase</fullName>
    </alternativeName>
</protein>